<accession>A0A4Y7JA68</accession>
<dbReference type="Proteomes" id="UP000316621">
    <property type="component" value="Chromosome 4"/>
</dbReference>
<feature type="transmembrane region" description="Helical" evidence="8">
    <location>
        <begin position="510"/>
        <end position="528"/>
    </location>
</feature>
<dbReference type="InterPro" id="IPR018253">
    <property type="entry name" value="DnaJ_domain_CS"/>
</dbReference>
<dbReference type="InterPro" id="IPR008971">
    <property type="entry name" value="HSP40/DnaJ_pept-bd"/>
</dbReference>
<dbReference type="GO" id="GO:0005524">
    <property type="term" value="F:ATP binding"/>
    <property type="evidence" value="ECO:0007669"/>
    <property type="project" value="InterPro"/>
</dbReference>
<dbReference type="InterPro" id="IPR012724">
    <property type="entry name" value="DnaJ"/>
</dbReference>
<dbReference type="PANTHER" id="PTHR43096">
    <property type="entry name" value="DNAJ HOMOLOG 1, MITOCHONDRIAL-RELATED"/>
    <property type="match status" value="1"/>
</dbReference>
<evidence type="ECO:0000313" key="11">
    <source>
        <dbReference type="EMBL" id="RZC58034.1"/>
    </source>
</evidence>
<dbReference type="PRINTS" id="PR00625">
    <property type="entry name" value="JDOMAIN"/>
</dbReference>
<evidence type="ECO:0000259" key="10">
    <source>
        <dbReference type="PROSITE" id="PS51188"/>
    </source>
</evidence>
<dbReference type="Gramene" id="RZC58034">
    <property type="protein sequence ID" value="RZC58034"/>
    <property type="gene ID" value="C5167_005329"/>
</dbReference>
<dbReference type="Pfam" id="PF00684">
    <property type="entry name" value="DnaJ_CXXCXGXG"/>
    <property type="match status" value="1"/>
</dbReference>
<dbReference type="HAMAP" id="MF_01152">
    <property type="entry name" value="DnaJ"/>
    <property type="match status" value="1"/>
</dbReference>
<dbReference type="NCBIfam" id="NF008035">
    <property type="entry name" value="PRK10767.1"/>
    <property type="match status" value="1"/>
</dbReference>
<dbReference type="PROSITE" id="PS00636">
    <property type="entry name" value="DNAJ_1"/>
    <property type="match status" value="1"/>
</dbReference>
<keyword evidence="2" id="KW-0677">Repeat</keyword>
<dbReference type="InterPro" id="IPR036869">
    <property type="entry name" value="J_dom_sf"/>
</dbReference>
<dbReference type="SUPFAM" id="SSF57938">
    <property type="entry name" value="DnaJ/Hsp40 cysteine-rich domain"/>
    <property type="match status" value="1"/>
</dbReference>
<dbReference type="InterPro" id="IPR001305">
    <property type="entry name" value="HSP_DnaJ_Cys-rich_dom"/>
</dbReference>
<dbReference type="OrthoDB" id="10256793at2759"/>
<dbReference type="InterPro" id="IPR036410">
    <property type="entry name" value="HSP_DnaJ_Cys-rich_dom_sf"/>
</dbReference>
<dbReference type="Pfam" id="PF00226">
    <property type="entry name" value="DnaJ"/>
    <property type="match status" value="1"/>
</dbReference>
<dbReference type="GO" id="GO:0031072">
    <property type="term" value="F:heat shock protein binding"/>
    <property type="evidence" value="ECO:0007669"/>
    <property type="project" value="InterPro"/>
</dbReference>
<dbReference type="GO" id="GO:0051082">
    <property type="term" value="F:unfolded protein binding"/>
    <property type="evidence" value="ECO:0007669"/>
    <property type="project" value="InterPro"/>
</dbReference>
<evidence type="ECO:0000256" key="5">
    <source>
        <dbReference type="ARBA" id="ARBA00023186"/>
    </source>
</evidence>
<keyword evidence="3 6" id="KW-0863">Zinc-finger</keyword>
<dbReference type="Gene3D" id="2.10.230.10">
    <property type="entry name" value="Heat shock protein DnaJ, cysteine-rich domain"/>
    <property type="match status" value="1"/>
</dbReference>
<dbReference type="AlphaFoldDB" id="A0A4Y7JA68"/>
<evidence type="ECO:0000256" key="3">
    <source>
        <dbReference type="ARBA" id="ARBA00022771"/>
    </source>
</evidence>
<dbReference type="InterPro" id="IPR002939">
    <property type="entry name" value="DnaJ_C"/>
</dbReference>
<feature type="zinc finger region" description="CR-type" evidence="6">
    <location>
        <begin position="208"/>
        <end position="290"/>
    </location>
</feature>
<dbReference type="PROSITE" id="PS51188">
    <property type="entry name" value="ZF_CR"/>
    <property type="match status" value="1"/>
</dbReference>
<dbReference type="GO" id="GO:0009408">
    <property type="term" value="P:response to heat"/>
    <property type="evidence" value="ECO:0007669"/>
    <property type="project" value="InterPro"/>
</dbReference>
<dbReference type="GO" id="GO:0008270">
    <property type="term" value="F:zinc ion binding"/>
    <property type="evidence" value="ECO:0007669"/>
    <property type="project" value="UniProtKB-KW"/>
</dbReference>
<organism evidence="11 12">
    <name type="scientific">Papaver somniferum</name>
    <name type="common">Opium poppy</name>
    <dbReference type="NCBI Taxonomy" id="3469"/>
    <lineage>
        <taxon>Eukaryota</taxon>
        <taxon>Viridiplantae</taxon>
        <taxon>Streptophyta</taxon>
        <taxon>Embryophyta</taxon>
        <taxon>Tracheophyta</taxon>
        <taxon>Spermatophyta</taxon>
        <taxon>Magnoliopsida</taxon>
        <taxon>Ranunculales</taxon>
        <taxon>Papaveraceae</taxon>
        <taxon>Papaveroideae</taxon>
        <taxon>Papaver</taxon>
    </lineage>
</organism>
<dbReference type="FunFam" id="2.60.260.20:FF:000005">
    <property type="entry name" value="Chaperone protein dnaJ 1, mitochondrial"/>
    <property type="match status" value="1"/>
</dbReference>
<dbReference type="PANTHER" id="PTHR43096:SF26">
    <property type="entry name" value="CR-TYPE DOMAIN-CONTAINING PROTEIN"/>
    <property type="match status" value="1"/>
</dbReference>
<evidence type="ECO:0000313" key="12">
    <source>
        <dbReference type="Proteomes" id="UP000316621"/>
    </source>
</evidence>
<dbReference type="GO" id="GO:0042026">
    <property type="term" value="P:protein refolding"/>
    <property type="evidence" value="ECO:0007669"/>
    <property type="project" value="TreeGrafter"/>
</dbReference>
<dbReference type="SUPFAM" id="SSF46565">
    <property type="entry name" value="Chaperone J-domain"/>
    <property type="match status" value="1"/>
</dbReference>
<dbReference type="GO" id="GO:0009535">
    <property type="term" value="C:chloroplast thylakoid membrane"/>
    <property type="evidence" value="ECO:0007669"/>
    <property type="project" value="TreeGrafter"/>
</dbReference>
<dbReference type="EMBL" id="CM010718">
    <property type="protein sequence ID" value="RZC58034.1"/>
    <property type="molecule type" value="Genomic_DNA"/>
</dbReference>
<dbReference type="Gene3D" id="2.60.260.20">
    <property type="entry name" value="Urease metallochaperone UreE, N-terminal domain"/>
    <property type="match status" value="2"/>
</dbReference>
<dbReference type="FunFam" id="2.10.230.10:FF:000002">
    <property type="entry name" value="Molecular chaperone DnaJ"/>
    <property type="match status" value="1"/>
</dbReference>
<keyword evidence="8" id="KW-0472">Membrane</keyword>
<dbReference type="SUPFAM" id="SSF49493">
    <property type="entry name" value="HSP40/DnaJ peptide-binding domain"/>
    <property type="match status" value="2"/>
</dbReference>
<evidence type="ECO:0000256" key="1">
    <source>
        <dbReference type="ARBA" id="ARBA00022723"/>
    </source>
</evidence>
<dbReference type="NCBIfam" id="TIGR02349">
    <property type="entry name" value="DnaJ_bact"/>
    <property type="match status" value="1"/>
</dbReference>
<gene>
    <name evidence="11" type="ORF">C5167_005329</name>
</gene>
<name>A0A4Y7JA68_PAPSO</name>
<evidence type="ECO:0000259" key="9">
    <source>
        <dbReference type="PROSITE" id="PS50076"/>
    </source>
</evidence>
<dbReference type="CDD" id="cd10747">
    <property type="entry name" value="DnaJ_C"/>
    <property type="match status" value="1"/>
</dbReference>
<dbReference type="Pfam" id="PF01556">
    <property type="entry name" value="DnaJ_C"/>
    <property type="match status" value="1"/>
</dbReference>
<dbReference type="CDD" id="cd10719">
    <property type="entry name" value="DnaJ_zf"/>
    <property type="match status" value="1"/>
</dbReference>
<evidence type="ECO:0000256" key="7">
    <source>
        <dbReference type="SAM" id="MobiDB-lite"/>
    </source>
</evidence>
<dbReference type="STRING" id="3469.A0A4Y7JA68"/>
<evidence type="ECO:0000256" key="4">
    <source>
        <dbReference type="ARBA" id="ARBA00022833"/>
    </source>
</evidence>
<sequence length="555" mass="61269">MSIAQQSCCCCCYYNNPSTNSSNLPFVVNSASPPITKKFGFWNSLSTKTTTSFLGSSNHPYHKFTSFRCKNGIRASSNSDYYSKLNLNRNATLQEIKNSYRKLARQYHPDMNKSPGAEDKFKEISAAYEVLSDDEKRSLYDRYGEDGLQGNFGTSDFDSQGVDAFDIFDSIFGEQNDIFGGSNMRNTRSQSLDIRYDLYLSLEESVFGGKRDIEVAYLETCDDCQGTGAKTASCIKLCTDCGGKGRVMKAQRTPFGLMSQVSTCLKCSGDGKIISDNCRRCNGEGKVKLKRNIQVVIPPGVYEGASMQIQGEGNSDKNRGIAGDLYLFVHIKEKAGVRRDGLNLYSKVKIDYSDAILGTVLKVNTVEGLRDIQIPPGTQPGDAVKLASMGIPNMKKPSVRGDHHFIVNVEIPKEISDEERVLVQKLSSLKASSRKARSASSNGACGAEPNTDEVPNHASNTGVRSSSSLWESVRNFFGQKQSGTKFATVSLEASTWNHYGIRKPAPTMEILYFVVFIIACMYPLMSRINSQRTFLKKGERLSPSKTSKTFLTDSI</sequence>
<reference evidence="11 12" key="1">
    <citation type="journal article" date="2018" name="Science">
        <title>The opium poppy genome and morphinan production.</title>
        <authorList>
            <person name="Guo L."/>
            <person name="Winzer T."/>
            <person name="Yang X."/>
            <person name="Li Y."/>
            <person name="Ning Z."/>
            <person name="He Z."/>
            <person name="Teodor R."/>
            <person name="Lu Y."/>
            <person name="Bowser T.A."/>
            <person name="Graham I.A."/>
            <person name="Ye K."/>
        </authorList>
    </citation>
    <scope>NUCLEOTIDE SEQUENCE [LARGE SCALE GENOMIC DNA]</scope>
    <source>
        <strain evidence="12">cv. HN1</strain>
        <tissue evidence="11">Leaves</tissue>
    </source>
</reference>
<feature type="domain" description="CR-type" evidence="10">
    <location>
        <begin position="208"/>
        <end position="290"/>
    </location>
</feature>
<keyword evidence="12" id="KW-1185">Reference proteome</keyword>
<feature type="domain" description="J" evidence="9">
    <location>
        <begin position="80"/>
        <end position="144"/>
    </location>
</feature>
<keyword evidence="8" id="KW-0812">Transmembrane</keyword>
<proteinExistence type="inferred from homology"/>
<dbReference type="OMA" id="LWGSIKN"/>
<keyword evidence="5" id="KW-0143">Chaperone</keyword>
<dbReference type="SMART" id="SM00271">
    <property type="entry name" value="DnaJ"/>
    <property type="match status" value="1"/>
</dbReference>
<feature type="region of interest" description="Disordered" evidence="7">
    <location>
        <begin position="437"/>
        <end position="465"/>
    </location>
</feature>
<evidence type="ECO:0000256" key="8">
    <source>
        <dbReference type="SAM" id="Phobius"/>
    </source>
</evidence>
<dbReference type="CDD" id="cd06257">
    <property type="entry name" value="DnaJ"/>
    <property type="match status" value="1"/>
</dbReference>
<protein>
    <recommendedName>
        <fullName evidence="13">J domain-containing protein</fullName>
    </recommendedName>
</protein>
<evidence type="ECO:0000256" key="6">
    <source>
        <dbReference type="PROSITE-ProRule" id="PRU00546"/>
    </source>
</evidence>
<evidence type="ECO:0000256" key="2">
    <source>
        <dbReference type="ARBA" id="ARBA00022737"/>
    </source>
</evidence>
<keyword evidence="1 6" id="KW-0479">Metal-binding</keyword>
<evidence type="ECO:0008006" key="13">
    <source>
        <dbReference type="Google" id="ProtNLM"/>
    </source>
</evidence>
<dbReference type="InterPro" id="IPR001623">
    <property type="entry name" value="DnaJ_domain"/>
</dbReference>
<dbReference type="Gene3D" id="1.10.287.110">
    <property type="entry name" value="DnaJ domain"/>
    <property type="match status" value="1"/>
</dbReference>
<keyword evidence="4 6" id="KW-0862">Zinc</keyword>
<keyword evidence="8" id="KW-1133">Transmembrane helix</keyword>
<dbReference type="PROSITE" id="PS50076">
    <property type="entry name" value="DNAJ_2"/>
    <property type="match status" value="1"/>
</dbReference>